<feature type="compositionally biased region" description="Polar residues" evidence="8">
    <location>
        <begin position="1335"/>
        <end position="1358"/>
    </location>
</feature>
<dbReference type="PANTHER" id="PTHR14025">
    <property type="entry name" value="FANCONI ANEMIA GROUP M FANCM FAMILY MEMBER"/>
    <property type="match status" value="1"/>
</dbReference>
<feature type="compositionally biased region" description="Acidic residues" evidence="8">
    <location>
        <begin position="1781"/>
        <end position="1803"/>
    </location>
</feature>
<dbReference type="GO" id="GO:0016787">
    <property type="term" value="F:hydrolase activity"/>
    <property type="evidence" value="ECO:0007669"/>
    <property type="project" value="UniProtKB-KW"/>
</dbReference>
<dbReference type="PROSITE" id="PS51194">
    <property type="entry name" value="HELICASE_CTER"/>
    <property type="match status" value="1"/>
</dbReference>
<evidence type="ECO:0000256" key="1">
    <source>
        <dbReference type="ARBA" id="ARBA00004123"/>
    </source>
</evidence>
<dbReference type="InterPro" id="IPR044749">
    <property type="entry name" value="FANCM_DEXDc"/>
</dbReference>
<comment type="subcellular location">
    <subcellularLocation>
        <location evidence="1">Nucleus</location>
    </subcellularLocation>
</comment>
<evidence type="ECO:0000256" key="3">
    <source>
        <dbReference type="ARBA" id="ARBA00022741"/>
    </source>
</evidence>
<dbReference type="Pfam" id="PF16783">
    <property type="entry name" value="FANCM-MHF_bd"/>
    <property type="match status" value="1"/>
</dbReference>
<dbReference type="SMART" id="SM00891">
    <property type="entry name" value="ERCC4"/>
    <property type="match status" value="1"/>
</dbReference>
<dbReference type="InterPro" id="IPR011545">
    <property type="entry name" value="DEAD/DEAH_box_helicase_dom"/>
</dbReference>
<dbReference type="HOGENOM" id="CLU_000801_1_1_1"/>
<dbReference type="InterPro" id="IPR001650">
    <property type="entry name" value="Helicase_C-like"/>
</dbReference>
<dbReference type="InterPro" id="IPR031879">
    <property type="entry name" value="FANCM-MHF-bd"/>
</dbReference>
<dbReference type="GO" id="GO:0036297">
    <property type="term" value="P:interstrand cross-link repair"/>
    <property type="evidence" value="ECO:0007669"/>
    <property type="project" value="TreeGrafter"/>
</dbReference>
<keyword evidence="3" id="KW-0547">Nucleotide-binding</keyword>
<keyword evidence="7" id="KW-0539">Nucleus</keyword>
<dbReference type="Pfam" id="PF00271">
    <property type="entry name" value="Helicase_C"/>
    <property type="match status" value="1"/>
</dbReference>
<feature type="region of interest" description="Disordered" evidence="8">
    <location>
        <begin position="1920"/>
        <end position="1946"/>
    </location>
</feature>
<feature type="region of interest" description="Disordered" evidence="8">
    <location>
        <begin position="708"/>
        <end position="738"/>
    </location>
</feature>
<dbReference type="PANTHER" id="PTHR14025:SF20">
    <property type="entry name" value="FANCONI ANEMIA GROUP M PROTEIN"/>
    <property type="match status" value="1"/>
</dbReference>
<dbReference type="GO" id="GO:0005634">
    <property type="term" value="C:nucleus"/>
    <property type="evidence" value="ECO:0007669"/>
    <property type="project" value="UniProtKB-SubCell"/>
</dbReference>
<dbReference type="InterPro" id="IPR047418">
    <property type="entry name" value="XPF_nuclease_FANCM"/>
</dbReference>
<proteinExistence type="inferred from homology"/>
<feature type="compositionally biased region" description="Low complexity" evidence="8">
    <location>
        <begin position="2003"/>
        <end position="2017"/>
    </location>
</feature>
<feature type="region of interest" description="Disordered" evidence="8">
    <location>
        <begin position="795"/>
        <end position="850"/>
    </location>
</feature>
<feature type="region of interest" description="Disordered" evidence="8">
    <location>
        <begin position="667"/>
        <end position="696"/>
    </location>
</feature>
<dbReference type="SUPFAM" id="SSF52980">
    <property type="entry name" value="Restriction endonuclease-like"/>
    <property type="match status" value="1"/>
</dbReference>
<feature type="region of interest" description="Disordered" evidence="8">
    <location>
        <begin position="1398"/>
        <end position="1452"/>
    </location>
</feature>
<dbReference type="Gene3D" id="3.40.50.300">
    <property type="entry name" value="P-loop containing nucleotide triphosphate hydrolases"/>
    <property type="match status" value="2"/>
</dbReference>
<dbReference type="Gene3D" id="1.20.1320.20">
    <property type="entry name" value="hef helicase domain"/>
    <property type="match status" value="1"/>
</dbReference>
<keyword evidence="4" id="KW-0378">Hydrolase</keyword>
<keyword evidence="5" id="KW-0347">Helicase</keyword>
<feature type="region of interest" description="Disordered" evidence="8">
    <location>
        <begin position="2001"/>
        <end position="2020"/>
    </location>
</feature>
<feature type="compositionally biased region" description="Basic and acidic residues" evidence="8">
    <location>
        <begin position="1707"/>
        <end position="1716"/>
    </location>
</feature>
<dbReference type="CDD" id="cd12091">
    <property type="entry name" value="FANCM_ID"/>
    <property type="match status" value="1"/>
</dbReference>
<dbReference type="Gene3D" id="3.40.50.10130">
    <property type="match status" value="1"/>
</dbReference>
<feature type="compositionally biased region" description="Basic and acidic residues" evidence="8">
    <location>
        <begin position="2043"/>
        <end position="2056"/>
    </location>
</feature>
<dbReference type="InParanoid" id="K1QIK0"/>
<keyword evidence="6" id="KW-0067">ATP-binding</keyword>
<feature type="region of interest" description="Disordered" evidence="8">
    <location>
        <begin position="1750"/>
        <end position="1810"/>
    </location>
</feature>
<dbReference type="SMART" id="SM00490">
    <property type="entry name" value="HELICc"/>
    <property type="match status" value="1"/>
</dbReference>
<feature type="compositionally biased region" description="Polar residues" evidence="8">
    <location>
        <begin position="805"/>
        <end position="819"/>
    </location>
</feature>
<dbReference type="GO" id="GO:0009378">
    <property type="term" value="F:four-way junction helicase activity"/>
    <property type="evidence" value="ECO:0007669"/>
    <property type="project" value="TreeGrafter"/>
</dbReference>
<evidence type="ECO:0000256" key="5">
    <source>
        <dbReference type="ARBA" id="ARBA00022806"/>
    </source>
</evidence>
<evidence type="ECO:0000256" key="2">
    <source>
        <dbReference type="ARBA" id="ARBA00009889"/>
    </source>
</evidence>
<feature type="compositionally biased region" description="Polar residues" evidence="8">
    <location>
        <begin position="2026"/>
        <end position="2039"/>
    </location>
</feature>
<dbReference type="InterPro" id="IPR014001">
    <property type="entry name" value="Helicase_ATP-bd"/>
</dbReference>
<dbReference type="InterPro" id="IPR039686">
    <property type="entry name" value="FANCM/Mph1-like_ID"/>
</dbReference>
<dbReference type="InterPro" id="IPR006166">
    <property type="entry name" value="ERCC4_domain"/>
</dbReference>
<dbReference type="SUPFAM" id="SSF52540">
    <property type="entry name" value="P-loop containing nucleoside triphosphate hydrolases"/>
    <property type="match status" value="1"/>
</dbReference>
<feature type="region of interest" description="Disordered" evidence="8">
    <location>
        <begin position="1519"/>
        <end position="1580"/>
    </location>
</feature>
<name>K1QIK0_MAGGI</name>
<dbReference type="GO" id="GO:0004518">
    <property type="term" value="F:nuclease activity"/>
    <property type="evidence" value="ECO:0007669"/>
    <property type="project" value="InterPro"/>
</dbReference>
<dbReference type="SMART" id="SM00487">
    <property type="entry name" value="DEXDc"/>
    <property type="match status" value="1"/>
</dbReference>
<dbReference type="CDD" id="cd20077">
    <property type="entry name" value="XPF_nuclease_FANCM"/>
    <property type="match status" value="1"/>
</dbReference>
<accession>K1QIK0</accession>
<dbReference type="Gene3D" id="1.10.150.20">
    <property type="entry name" value="5' to 3' exonuclease, C-terminal subdomain"/>
    <property type="match status" value="1"/>
</dbReference>
<evidence type="ECO:0000313" key="9">
    <source>
        <dbReference type="EMBL" id="EKC21486.1"/>
    </source>
</evidence>
<feature type="compositionally biased region" description="Polar residues" evidence="8">
    <location>
        <begin position="1398"/>
        <end position="1407"/>
    </location>
</feature>
<evidence type="ECO:0000256" key="4">
    <source>
        <dbReference type="ARBA" id="ARBA00022801"/>
    </source>
</evidence>
<feature type="region of interest" description="Disordered" evidence="8">
    <location>
        <begin position="1142"/>
        <end position="1176"/>
    </location>
</feature>
<dbReference type="GO" id="GO:0043138">
    <property type="term" value="F:3'-5' DNA helicase activity"/>
    <property type="evidence" value="ECO:0007669"/>
    <property type="project" value="InterPro"/>
</dbReference>
<dbReference type="GO" id="GO:0005524">
    <property type="term" value="F:ATP binding"/>
    <property type="evidence" value="ECO:0007669"/>
    <property type="project" value="UniProtKB-KW"/>
</dbReference>
<gene>
    <name evidence="9" type="ORF">CGI_10003839</name>
</gene>
<sequence>MNKGKQATLFQSWGSNAKKKTSTFTSGSAATSNQVAEVIDLSDIDDEDDELLACALNESLGAQGCQTENDDHEEENLGNISLGADHLSSTQVQSQLGQTGFDKVAGKLWIYPTNYPVRDYQYNIVQQALFKNTMVTLPTGLGKTFIASVVMFNYYRWYPQGKVVFMAPTKPLVAQQIEACYNIMGIPQEHTAEMTGSMPPQERRRAWEEKRVFFLTPQVLTNDLSRGTCPAQQVKCVVVDEAHKALGNHAYCQVVRELMNYSNEFRVLALSATPGSDIKAVQQVLSNLLISHIELRTEDSIDIKQYSFNRQVDKIIVPFSQELTEVKNRYIKIMDVIVGKLKRYGVIYNREVTSLSKFVLLKSREAFRQNPPHRLPVTQYGMVEGDFALAISLYHGYELVQLHGLRSLYNFLDGAMKGDKGHGRTKTELMKIPDFGDLMNMLHEKFGKMNGQENAQAINLGHPKLAKLEEVVLDHFKSVEGSGTEQNEQTTRIMIFSQYRDSVEEITNMLRRHEPKVKAMSFIGQSSAGKATKGFTQKEQLKVMKKFREGRYNTLVATCVGEEGLDIGEVDLIICYDASKSPIRLVQRMGRTGRKRQGRIVMLVTQGKEEQIYNQGIYSKKSIHKAILNSAKTLQFYQSNPRMIPEGVEPKSHKMFITVKQAYKPNKEIILDSQPPPKSTKSKTLKNSRGSDGGLTLDELTEVEGLMSMGKPLPKPSGFMALGEGSEDTEGPPDMDALSYNSWMPWQNSLQSEHQISHSNRTRHFVDVVKFIELQNCVDENSYEEEMRLHLDPGDIITSKKKKPTIQQYSSEKNSSTIQESRRSRVRRSEQLPQFESIREESDDDLPQVPFRTAQNSDVEKDGVKYPQPKNDKEMCEAAEEMIGDQKDEENFPSVLLTEDLVEAQAKNRIRRSEVKGKRKSSLTGRNSLLPKSRKKRSLPSANSSVVSIIADNDENDFEGVNLSENTMSDTIQCDTSNSAKKPLKTILETYGRVVNKITASNSSVLQTVPEIISIDDEMEVQDNVASNAENRGDEVDCFTEPNNKCDEPDTPMSPVSTDSEAFSIPEAPSMDDLEDLIYSLGDAPIFPVDLLRIVNEWENRYLQSKIVNELEQCKVNSRLLSDIKCFDTGISDSVRENVITNSDLSKSSDADENHSSDEEKRQPVENNQSEENDNLLTERKLENGASNVISEMEVHQENEPVVNQLTCVGNVHIESDVDVRTPDKGEEERKVSTEEKLNFSDSDSFLDSQPNFELSFFEAMEDQTKTSNGANGEQTTSDLKVKPASTIAEDETCDNIETTMNTSTKPSLKLTDLNSYFEDSFIDNDLSDAVPFQNQKNHSKTLSPESASGTNNQSKGTLLNKPPLSIENSAVKRLSGKDDEFTFTQAMAVVHDSDDILQTSDSNSEGFSVEPTEDHAGKVTQSKSYSNETQDGGHRNVTSETEDNACGSDFTKLQTKSERAVASFSSSEEEEDLSALAQFDLGFELDDVIPPSPCVSQNQSQVTFSRCHSQSILKSRKSLATSYQKSKSQESKPLDSSQKEDQCLPEKENTDLQKELKSIKEDSENEMHSPQQNNFSFDLTEEFELSPVSSGKRSISPKYLTQEKQDCYQSPVKTASPEVSPCAISDRALVDSFSSDDEVVAVKRKRKAVILDSPSTPLTQKQVVDDDFETPAKPAVNLQAAPIIVNDEDFITPVKSSLKKPNFDSSGKKITEKKDSKSKHGVSFALPPDFSDEDDFEVDVTALKKSVLSKCKSKRGQNHTVKSDSNSKARKSKSPLAAEFLEDEAEVSDEDDEYSGDEEEGSDLDRYDDSFIGDATQLSQRSADDMKAIYLKSVKSPPVRGRFKLSHRHYSRDVYSQPPPEEESQYLEDSFVVDEEEDEEDDGLMLDTSNDEVTMMDLSDYSCAGRRTRWSKPVKRTVTMKQKSKGDGSKRRRIKVMEDSSSEDDAKNLSFEAVDSAHVKRKQRKALLSSSSEGEVEVLPTKDETQIYGKENLTILRESAKQSSNQLSNQNVNSNVCRPNMKTSPSLNATMTNQKNSIQEQQRLERLQKQKEKQEEFRRRLAEKKALDTKEPEGVRGGRRSIVSSTGLIMDSSSSALNTDEKHVILVDSREINGCQDIISELRFKYGITVQTAQLGNCDYIVSNRMGVDRQQWSEFTNGSRKDKLVERVTALCDLFDKPALIIERDNVKADDKNSSKPLHWTKYVEKTLVHLLRSKVTLFFTDNQKDTARVLSEICRLEARKKAGIAAPTDLDDSSQAELRFYASIPGLSYINALNLCHNYKSIRGFIDSDTALIMTKGCLSKERASRIMDYLQRKFDPQMLPSGR</sequence>
<dbReference type="GO" id="GO:0045003">
    <property type="term" value="P:double-strand break repair via synthesis-dependent strand annealing"/>
    <property type="evidence" value="ECO:0007669"/>
    <property type="project" value="TreeGrafter"/>
</dbReference>
<feature type="compositionally biased region" description="Basic and acidic residues" evidence="8">
    <location>
        <begin position="820"/>
        <end position="830"/>
    </location>
</feature>
<dbReference type="InterPro" id="IPR011335">
    <property type="entry name" value="Restrct_endonuc-II-like"/>
</dbReference>
<feature type="compositionally biased region" description="Polar residues" evidence="8">
    <location>
        <begin position="1569"/>
        <end position="1578"/>
    </location>
</feature>
<protein>
    <submittedName>
        <fullName evidence="9">Fanconi anemia group M protein</fullName>
    </submittedName>
</protein>
<evidence type="ECO:0000256" key="7">
    <source>
        <dbReference type="ARBA" id="ARBA00023242"/>
    </source>
</evidence>
<feature type="compositionally biased region" description="Basic and acidic residues" evidence="8">
    <location>
        <begin position="1528"/>
        <end position="1568"/>
    </location>
</feature>
<dbReference type="CDD" id="cd18033">
    <property type="entry name" value="DEXDc_FANCM"/>
    <property type="match status" value="1"/>
</dbReference>
<reference evidence="9" key="1">
    <citation type="journal article" date="2012" name="Nature">
        <title>The oyster genome reveals stress adaptation and complexity of shell formation.</title>
        <authorList>
            <person name="Zhang G."/>
            <person name="Fang X."/>
            <person name="Guo X."/>
            <person name="Li L."/>
            <person name="Luo R."/>
            <person name="Xu F."/>
            <person name="Yang P."/>
            <person name="Zhang L."/>
            <person name="Wang X."/>
            <person name="Qi H."/>
            <person name="Xiong Z."/>
            <person name="Que H."/>
            <person name="Xie Y."/>
            <person name="Holland P.W."/>
            <person name="Paps J."/>
            <person name="Zhu Y."/>
            <person name="Wu F."/>
            <person name="Chen Y."/>
            <person name="Wang J."/>
            <person name="Peng C."/>
            <person name="Meng J."/>
            <person name="Yang L."/>
            <person name="Liu J."/>
            <person name="Wen B."/>
            <person name="Zhang N."/>
            <person name="Huang Z."/>
            <person name="Zhu Q."/>
            <person name="Feng Y."/>
            <person name="Mount A."/>
            <person name="Hedgecock D."/>
            <person name="Xu Z."/>
            <person name="Liu Y."/>
            <person name="Domazet-Loso T."/>
            <person name="Du Y."/>
            <person name="Sun X."/>
            <person name="Zhang S."/>
            <person name="Liu B."/>
            <person name="Cheng P."/>
            <person name="Jiang X."/>
            <person name="Li J."/>
            <person name="Fan D."/>
            <person name="Wang W."/>
            <person name="Fu W."/>
            <person name="Wang T."/>
            <person name="Wang B."/>
            <person name="Zhang J."/>
            <person name="Peng Z."/>
            <person name="Li Y."/>
            <person name="Li N."/>
            <person name="Wang J."/>
            <person name="Chen M."/>
            <person name="He Y."/>
            <person name="Tan F."/>
            <person name="Song X."/>
            <person name="Zheng Q."/>
            <person name="Huang R."/>
            <person name="Yang H."/>
            <person name="Du X."/>
            <person name="Chen L."/>
            <person name="Yang M."/>
            <person name="Gaffney P.M."/>
            <person name="Wang S."/>
            <person name="Luo L."/>
            <person name="She Z."/>
            <person name="Ming Y."/>
            <person name="Huang W."/>
            <person name="Zhang S."/>
            <person name="Huang B."/>
            <person name="Zhang Y."/>
            <person name="Qu T."/>
            <person name="Ni P."/>
            <person name="Miao G."/>
            <person name="Wang J."/>
            <person name="Wang Q."/>
            <person name="Steinberg C.E."/>
            <person name="Wang H."/>
            <person name="Li N."/>
            <person name="Qian L."/>
            <person name="Zhang G."/>
            <person name="Li Y."/>
            <person name="Yang H."/>
            <person name="Liu X."/>
            <person name="Wang J."/>
            <person name="Yin Y."/>
            <person name="Wang J."/>
        </authorList>
    </citation>
    <scope>NUCLEOTIDE SEQUENCE [LARGE SCALE GENOMIC DNA]</scope>
    <source>
        <strain evidence="9">05x7-T-G4-1.051#20</strain>
    </source>
</reference>
<dbReference type="EMBL" id="JH817053">
    <property type="protein sequence ID" value="EKC21486.1"/>
    <property type="molecule type" value="Genomic_DNA"/>
</dbReference>
<evidence type="ECO:0000256" key="6">
    <source>
        <dbReference type="ARBA" id="ARBA00022840"/>
    </source>
</evidence>
<dbReference type="FunFam" id="3.40.50.300:FF:000861">
    <property type="entry name" value="Fanconi anemia, complementation group M"/>
    <property type="match status" value="1"/>
</dbReference>
<feature type="compositionally biased region" description="Basic and acidic residues" evidence="8">
    <location>
        <begin position="1147"/>
        <end position="1164"/>
    </location>
</feature>
<dbReference type="CDD" id="cd18801">
    <property type="entry name" value="SF2_C_FANCM_Hef"/>
    <property type="match status" value="1"/>
</dbReference>
<feature type="compositionally biased region" description="Polar residues" evidence="8">
    <location>
        <begin position="1420"/>
        <end position="1431"/>
    </location>
</feature>
<feature type="region of interest" description="Disordered" evidence="8">
    <location>
        <begin position="2026"/>
        <end position="2056"/>
    </location>
</feature>
<dbReference type="InterPro" id="IPR027417">
    <property type="entry name" value="P-loop_NTPase"/>
</dbReference>
<feature type="region of interest" description="Disordered" evidence="8">
    <location>
        <begin position="1697"/>
        <end position="1734"/>
    </location>
</feature>
<organism evidence="9">
    <name type="scientific">Magallana gigas</name>
    <name type="common">Pacific oyster</name>
    <name type="synonym">Crassostrea gigas</name>
    <dbReference type="NCBI Taxonomy" id="29159"/>
    <lineage>
        <taxon>Eukaryota</taxon>
        <taxon>Metazoa</taxon>
        <taxon>Spiralia</taxon>
        <taxon>Lophotrochozoa</taxon>
        <taxon>Mollusca</taxon>
        <taxon>Bivalvia</taxon>
        <taxon>Autobranchia</taxon>
        <taxon>Pteriomorphia</taxon>
        <taxon>Ostreida</taxon>
        <taxon>Ostreoidea</taxon>
        <taxon>Ostreidae</taxon>
        <taxon>Magallana</taxon>
    </lineage>
</organism>
<feature type="region of interest" description="Disordered" evidence="8">
    <location>
        <begin position="1335"/>
        <end position="1365"/>
    </location>
</feature>
<comment type="similarity">
    <text evidence="2">Belongs to the DEAD box helicase family. DEAH subfamily. FANCM sub-subfamily.</text>
</comment>
<evidence type="ECO:0000256" key="8">
    <source>
        <dbReference type="SAM" id="MobiDB-lite"/>
    </source>
</evidence>
<dbReference type="Pfam" id="PF02732">
    <property type="entry name" value="ERCC4"/>
    <property type="match status" value="1"/>
</dbReference>
<dbReference type="Pfam" id="PF00270">
    <property type="entry name" value="DEAD"/>
    <property type="match status" value="1"/>
</dbReference>
<dbReference type="PROSITE" id="PS51192">
    <property type="entry name" value="HELICASE_ATP_BIND_1"/>
    <property type="match status" value="1"/>
</dbReference>
<feature type="region of interest" description="Disordered" evidence="8">
    <location>
        <begin position="910"/>
        <end position="943"/>
    </location>
</feature>
<dbReference type="GO" id="GO:0000400">
    <property type="term" value="F:four-way junction DNA binding"/>
    <property type="evidence" value="ECO:0007669"/>
    <property type="project" value="TreeGrafter"/>
</dbReference>